<dbReference type="InterPro" id="IPR002052">
    <property type="entry name" value="DNA_methylase_N6_adenine_CS"/>
</dbReference>
<dbReference type="GO" id="GO:0003676">
    <property type="term" value="F:nucleic acid binding"/>
    <property type="evidence" value="ECO:0007669"/>
    <property type="project" value="InterPro"/>
</dbReference>
<dbReference type="GO" id="GO:0032259">
    <property type="term" value="P:methylation"/>
    <property type="evidence" value="ECO:0007669"/>
    <property type="project" value="InterPro"/>
</dbReference>
<evidence type="ECO:0000313" key="1">
    <source>
        <dbReference type="EMBL" id="CPR16037.1"/>
    </source>
</evidence>
<dbReference type="AlphaFoldDB" id="A0A0D6JAX4"/>
<gene>
    <name evidence="1" type="ORF">YBN1229_v1_0618</name>
</gene>
<reference evidence="2" key="1">
    <citation type="submission" date="2015-02" db="EMBL/GenBank/DDBJ databases">
        <authorList>
            <person name="Chooi Y.-H."/>
        </authorList>
    </citation>
    <scope>NUCLEOTIDE SEQUENCE [LARGE SCALE GENOMIC DNA]</scope>
    <source>
        <strain evidence="2">strain Y</strain>
    </source>
</reference>
<name>A0A0D6JAX4_9HYPH</name>
<evidence type="ECO:0000313" key="2">
    <source>
        <dbReference type="Proteomes" id="UP000033187"/>
    </source>
</evidence>
<dbReference type="PROSITE" id="PS00092">
    <property type="entry name" value="N6_MTASE"/>
    <property type="match status" value="1"/>
</dbReference>
<accession>A0A0D6JAX4</accession>
<proteinExistence type="predicted"/>
<dbReference type="KEGG" id="fiy:BN1229_v1_0618"/>
<sequence>MNARSMTTLLFNPHKQTDAYKGARPFPASGQFHPNRAAYEFYPTPPEATRALLAAERFDGSVWEPACGQGHIAKVLESNNHHVVATDLVDYGFGQPGRDFLLERESLARNIITNPPYGRGLADAFCRHAIELTADTGGKVAMLVAVQSLCHPARTPFFKKHPPAIIYAVDDCTCYPYGDPTKATRSLLKQRYCWLVWHANYNGPTLFKWLATAPFKTRNAAPPVTVAPMLKLAA</sequence>
<dbReference type="Proteomes" id="UP000033187">
    <property type="component" value="Chromosome 1"/>
</dbReference>
<organism evidence="1 2">
    <name type="scientific">Candidatus Filomicrobium marinum</name>
    <dbReference type="NCBI Taxonomy" id="1608628"/>
    <lineage>
        <taxon>Bacteria</taxon>
        <taxon>Pseudomonadati</taxon>
        <taxon>Pseudomonadota</taxon>
        <taxon>Alphaproteobacteria</taxon>
        <taxon>Hyphomicrobiales</taxon>
        <taxon>Hyphomicrobiaceae</taxon>
        <taxon>Filomicrobium</taxon>
    </lineage>
</organism>
<dbReference type="InterPro" id="IPR029063">
    <property type="entry name" value="SAM-dependent_MTases_sf"/>
</dbReference>
<keyword evidence="2" id="KW-1185">Reference proteome</keyword>
<dbReference type="EMBL" id="LN829119">
    <property type="protein sequence ID" value="CPR16037.1"/>
    <property type="molecule type" value="Genomic_DNA"/>
</dbReference>
<dbReference type="KEGG" id="fil:BN1229_v1_0615"/>
<protein>
    <recommendedName>
        <fullName evidence="3">Methyltransferase</fullName>
    </recommendedName>
</protein>
<evidence type="ECO:0008006" key="3">
    <source>
        <dbReference type="Google" id="ProtNLM"/>
    </source>
</evidence>
<dbReference type="GO" id="GO:0008168">
    <property type="term" value="F:methyltransferase activity"/>
    <property type="evidence" value="ECO:0007669"/>
    <property type="project" value="InterPro"/>
</dbReference>
<dbReference type="SUPFAM" id="SSF53335">
    <property type="entry name" value="S-adenosyl-L-methionine-dependent methyltransferases"/>
    <property type="match status" value="1"/>
</dbReference>